<feature type="binding site" evidence="1">
    <location>
        <position position="42"/>
    </location>
    <ligand>
        <name>Zn(2+)</name>
        <dbReference type="ChEBI" id="CHEBI:29105"/>
    </ligand>
</feature>
<evidence type="ECO:0000259" key="4">
    <source>
        <dbReference type="Pfam" id="PF21302"/>
    </source>
</evidence>
<keyword evidence="5" id="KW-0489">Methyltransferase</keyword>
<dbReference type="SUPFAM" id="SSF53335">
    <property type="entry name" value="S-adenosyl-L-methionine-dependent methyltransferases"/>
    <property type="match status" value="1"/>
</dbReference>
<accession>A0A1G9CUZ4</accession>
<feature type="binding site" evidence="1">
    <location>
        <position position="24"/>
    </location>
    <ligand>
        <name>Zn(2+)</name>
        <dbReference type="ChEBI" id="CHEBI:29105"/>
    </ligand>
</feature>
<dbReference type="CDD" id="cd02440">
    <property type="entry name" value="AdoMet_MTases"/>
    <property type="match status" value="1"/>
</dbReference>
<keyword evidence="1" id="KW-0862">Zinc</keyword>
<dbReference type="GO" id="GO:0046872">
    <property type="term" value="F:metal ion binding"/>
    <property type="evidence" value="ECO:0007669"/>
    <property type="project" value="UniProtKB-KW"/>
</dbReference>
<dbReference type="Proteomes" id="UP000199433">
    <property type="component" value="Unassembled WGS sequence"/>
</dbReference>
<evidence type="ECO:0000259" key="3">
    <source>
        <dbReference type="Pfam" id="PF13649"/>
    </source>
</evidence>
<dbReference type="InterPro" id="IPR016718">
    <property type="entry name" value="rRNA_m1G-MeTrfase_A_prd"/>
</dbReference>
<feature type="binding site" evidence="2">
    <location>
        <position position="192"/>
    </location>
    <ligand>
        <name>S-adenosyl-L-methionine</name>
        <dbReference type="ChEBI" id="CHEBI:59789"/>
    </ligand>
</feature>
<proteinExistence type="predicted"/>
<keyword evidence="2" id="KW-0949">S-adenosyl-L-methionine</keyword>
<dbReference type="Pfam" id="PF13649">
    <property type="entry name" value="Methyltransf_25"/>
    <property type="match status" value="1"/>
</dbReference>
<dbReference type="OrthoDB" id="5522265at2"/>
<feature type="binding site" evidence="1">
    <location>
        <position position="38"/>
    </location>
    <ligand>
        <name>Zn(2+)</name>
        <dbReference type="ChEBI" id="CHEBI:29105"/>
    </ligand>
</feature>
<dbReference type="AlphaFoldDB" id="A0A1G9CUZ4"/>
<organism evidence="5 6">
    <name type="scientific">Alkalibacterium thalassium</name>
    <dbReference type="NCBI Taxonomy" id="426701"/>
    <lineage>
        <taxon>Bacteria</taxon>
        <taxon>Bacillati</taxon>
        <taxon>Bacillota</taxon>
        <taxon>Bacilli</taxon>
        <taxon>Lactobacillales</taxon>
        <taxon>Carnobacteriaceae</taxon>
        <taxon>Alkalibacterium</taxon>
    </lineage>
</organism>
<gene>
    <name evidence="5" type="ORF">SAMN04488098_10387</name>
</gene>
<dbReference type="RefSeq" id="WP_091267826.1">
    <property type="nucleotide sequence ID" value="NZ_FNFK01000038.1"/>
</dbReference>
<dbReference type="STRING" id="426701.SAMN04488098_10387"/>
<protein>
    <submittedName>
        <fullName evidence="5">23S rRNA (Guanine745-N1)-methyltransferase</fullName>
    </submittedName>
</protein>
<dbReference type="InterPro" id="IPR041698">
    <property type="entry name" value="Methyltransf_25"/>
</dbReference>
<evidence type="ECO:0000313" key="6">
    <source>
        <dbReference type="Proteomes" id="UP000199433"/>
    </source>
</evidence>
<dbReference type="Pfam" id="PF21302">
    <property type="entry name" value="Zn_ribbon_RlmA"/>
    <property type="match status" value="1"/>
</dbReference>
<dbReference type="GO" id="GO:0008168">
    <property type="term" value="F:methyltransferase activity"/>
    <property type="evidence" value="ECO:0007669"/>
    <property type="project" value="UniProtKB-KW"/>
</dbReference>
<dbReference type="InterPro" id="IPR029063">
    <property type="entry name" value="SAM-dependent_MTases_sf"/>
</dbReference>
<dbReference type="Gene3D" id="3.40.50.150">
    <property type="entry name" value="Vaccinia Virus protein VP39"/>
    <property type="match status" value="1"/>
</dbReference>
<keyword evidence="6" id="KW-1185">Reference proteome</keyword>
<dbReference type="InterPro" id="IPR048647">
    <property type="entry name" value="RlmA_N"/>
</dbReference>
<name>A0A1G9CUZ4_9LACT</name>
<feature type="domain" description="Methyltransferase" evidence="3">
    <location>
        <begin position="99"/>
        <end position="181"/>
    </location>
</feature>
<dbReference type="PIRSF" id="PIRSF018249">
    <property type="entry name" value="MyrA_prd"/>
    <property type="match status" value="1"/>
</dbReference>
<reference evidence="6" key="1">
    <citation type="submission" date="2016-10" db="EMBL/GenBank/DDBJ databases">
        <authorList>
            <person name="Varghese N."/>
            <person name="Submissions S."/>
        </authorList>
    </citation>
    <scope>NUCLEOTIDE SEQUENCE [LARGE SCALE GENOMIC DNA]</scope>
    <source>
        <strain evidence="6">DSM 19181</strain>
    </source>
</reference>
<keyword evidence="5" id="KW-0808">Transferase</keyword>
<feature type="binding site" evidence="2">
    <location>
        <begin position="105"/>
        <end position="106"/>
    </location>
    <ligand>
        <name>S-adenosyl-L-methionine</name>
        <dbReference type="ChEBI" id="CHEBI:59789"/>
    </ligand>
</feature>
<evidence type="ECO:0000256" key="2">
    <source>
        <dbReference type="PIRSR" id="PIRSR018249-2"/>
    </source>
</evidence>
<sequence length="281" mass="32129">MLKKIDKAQVFLEDHLHLFQCPVCSQAFESVNNHQVICRDGHQFDLSKKGTLFLLQKSMKSEYTRDMLLSRQRLAESGLWVPLLDKIQSLIKHPEGVLLDIGCGEGSHSAYLKKNGYKGPIISFDISKEGINLAAASHEDIFFLTADLARSPFASHQYDTLLNILSPSNYSEFDRLLKQGGQVIKVVPNRGYLKELRELQEESKQTYSNVQVVEKFEEHYTHVRKESVVYTFQLPEELVEDFINMTPLGWHIKADFDNIRTKLKEITVDLLILIGESEDSA</sequence>
<feature type="domain" description="23S rRNA (guanine(745)-N(1))-methyltransferase N-terminal" evidence="4">
    <location>
        <begin position="19"/>
        <end position="55"/>
    </location>
</feature>
<dbReference type="GO" id="GO:0032259">
    <property type="term" value="P:methylation"/>
    <property type="evidence" value="ECO:0007669"/>
    <property type="project" value="UniProtKB-KW"/>
</dbReference>
<feature type="binding site" evidence="1">
    <location>
        <position position="21"/>
    </location>
    <ligand>
        <name>Zn(2+)</name>
        <dbReference type="ChEBI" id="CHEBI:29105"/>
    </ligand>
</feature>
<evidence type="ECO:0000313" key="5">
    <source>
        <dbReference type="EMBL" id="SDK55473.1"/>
    </source>
</evidence>
<evidence type="ECO:0000256" key="1">
    <source>
        <dbReference type="PIRSR" id="PIRSR018249-1"/>
    </source>
</evidence>
<dbReference type="EMBL" id="FNFK01000038">
    <property type="protein sequence ID" value="SDK55473.1"/>
    <property type="molecule type" value="Genomic_DNA"/>
</dbReference>
<keyword evidence="1" id="KW-0479">Metal-binding</keyword>